<gene>
    <name evidence="1" type="ORF">ABT272_43570</name>
</gene>
<evidence type="ECO:0000313" key="1">
    <source>
        <dbReference type="EMBL" id="MER6434447.1"/>
    </source>
</evidence>
<organism evidence="1 2">
    <name type="scientific">Streptomyces sp. 900105245</name>
    <dbReference type="NCBI Taxonomy" id="3154379"/>
    <lineage>
        <taxon>Bacteria</taxon>
        <taxon>Bacillati</taxon>
        <taxon>Actinomycetota</taxon>
        <taxon>Actinomycetes</taxon>
        <taxon>Kitasatosporales</taxon>
        <taxon>Streptomycetaceae</taxon>
        <taxon>Streptomyces</taxon>
    </lineage>
</organism>
<dbReference type="RefSeq" id="WP_352066279.1">
    <property type="nucleotide sequence ID" value="NZ_JBEPAZ010000116.1"/>
</dbReference>
<reference evidence="1 2" key="1">
    <citation type="submission" date="2024-06" db="EMBL/GenBank/DDBJ databases">
        <title>The Natural Products Discovery Center: Release of the First 8490 Sequenced Strains for Exploring Actinobacteria Biosynthetic Diversity.</title>
        <authorList>
            <person name="Kalkreuter E."/>
            <person name="Kautsar S.A."/>
            <person name="Yang D."/>
            <person name="Bader C.D."/>
            <person name="Teijaro C.N."/>
            <person name="Fluegel L."/>
            <person name="Davis C.M."/>
            <person name="Simpson J.R."/>
            <person name="Lauterbach L."/>
            <person name="Steele A.D."/>
            <person name="Gui C."/>
            <person name="Meng S."/>
            <person name="Li G."/>
            <person name="Viehrig K."/>
            <person name="Ye F."/>
            <person name="Su P."/>
            <person name="Kiefer A.F."/>
            <person name="Nichols A."/>
            <person name="Cepeda A.J."/>
            <person name="Yan W."/>
            <person name="Fan B."/>
            <person name="Jiang Y."/>
            <person name="Adhikari A."/>
            <person name="Zheng C.-J."/>
            <person name="Schuster L."/>
            <person name="Cowan T.M."/>
            <person name="Smanski M.J."/>
            <person name="Chevrette M.G."/>
            <person name="De Carvalho L.P.S."/>
            <person name="Shen B."/>
        </authorList>
    </citation>
    <scope>NUCLEOTIDE SEQUENCE [LARGE SCALE GENOMIC DNA]</scope>
    <source>
        <strain evidence="1 2">NPDC001166</strain>
    </source>
</reference>
<accession>A0ABV1UML0</accession>
<protein>
    <submittedName>
        <fullName evidence="1">Uncharacterized protein</fullName>
    </submittedName>
</protein>
<dbReference type="EMBL" id="JBEPAZ010000116">
    <property type="protein sequence ID" value="MER6434447.1"/>
    <property type="molecule type" value="Genomic_DNA"/>
</dbReference>
<sequence length="130" mass="14010">MASERAADLDELGMVWDPSEAGWEENLAAAQAYYAQAGTLAASVTATMLDKPVGQSWANCRKDGGFGIDPQRTGRRAAQLAEIDADWRPGLDAYALTNLVPSAGRVLSPQLHKSVSNSHQKLCVLIWPRS</sequence>
<dbReference type="Proteomes" id="UP001470023">
    <property type="component" value="Unassembled WGS sequence"/>
</dbReference>
<proteinExistence type="predicted"/>
<evidence type="ECO:0000313" key="2">
    <source>
        <dbReference type="Proteomes" id="UP001470023"/>
    </source>
</evidence>
<comment type="caution">
    <text evidence="1">The sequence shown here is derived from an EMBL/GenBank/DDBJ whole genome shotgun (WGS) entry which is preliminary data.</text>
</comment>
<name>A0ABV1UML0_9ACTN</name>
<keyword evidence="2" id="KW-1185">Reference proteome</keyword>